<organism evidence="2">
    <name type="scientific">Arundo donax</name>
    <name type="common">Giant reed</name>
    <name type="synonym">Donax arundinaceus</name>
    <dbReference type="NCBI Taxonomy" id="35708"/>
    <lineage>
        <taxon>Eukaryota</taxon>
        <taxon>Viridiplantae</taxon>
        <taxon>Streptophyta</taxon>
        <taxon>Embryophyta</taxon>
        <taxon>Tracheophyta</taxon>
        <taxon>Spermatophyta</taxon>
        <taxon>Magnoliopsida</taxon>
        <taxon>Liliopsida</taxon>
        <taxon>Poales</taxon>
        <taxon>Poaceae</taxon>
        <taxon>PACMAD clade</taxon>
        <taxon>Arundinoideae</taxon>
        <taxon>Arundineae</taxon>
        <taxon>Arundo</taxon>
    </lineage>
</organism>
<evidence type="ECO:0000313" key="2">
    <source>
        <dbReference type="EMBL" id="JAD24739.1"/>
    </source>
</evidence>
<reference evidence="2" key="1">
    <citation type="submission" date="2014-09" db="EMBL/GenBank/DDBJ databases">
        <authorList>
            <person name="Magalhaes I.L.F."/>
            <person name="Oliveira U."/>
            <person name="Santos F.R."/>
            <person name="Vidigal T.H.D.A."/>
            <person name="Brescovit A.D."/>
            <person name="Santos A.J."/>
        </authorList>
    </citation>
    <scope>NUCLEOTIDE SEQUENCE</scope>
    <source>
        <tissue evidence="2">Shoot tissue taken approximately 20 cm above the soil surface</tissue>
    </source>
</reference>
<evidence type="ECO:0000256" key="1">
    <source>
        <dbReference type="SAM" id="MobiDB-lite"/>
    </source>
</evidence>
<protein>
    <submittedName>
        <fullName evidence="2">Uncharacterized protein</fullName>
    </submittedName>
</protein>
<name>A0A0A8YF13_ARUDO</name>
<sequence length="115" mass="12914">MNMFKLGYTHSKQRHEQLNDDLLDHGTMPLIRPPLSGSRHIVPPFRESGRRGVDPTVGGEARRCRHCSRCASAVAWSTTNAARGTLPTRGYGTTRGSPYIAAKERERREGRERGR</sequence>
<proteinExistence type="predicted"/>
<feature type="region of interest" description="Disordered" evidence="1">
    <location>
        <begin position="31"/>
        <end position="60"/>
    </location>
</feature>
<accession>A0A0A8YF13</accession>
<feature type="compositionally biased region" description="Basic and acidic residues" evidence="1">
    <location>
        <begin position="102"/>
        <end position="115"/>
    </location>
</feature>
<reference evidence="2" key="2">
    <citation type="journal article" date="2015" name="Data Brief">
        <title>Shoot transcriptome of the giant reed, Arundo donax.</title>
        <authorList>
            <person name="Barrero R.A."/>
            <person name="Guerrero F.D."/>
            <person name="Moolhuijzen P."/>
            <person name="Goolsby J.A."/>
            <person name="Tidwell J."/>
            <person name="Bellgard S.E."/>
            <person name="Bellgard M.I."/>
        </authorList>
    </citation>
    <scope>NUCLEOTIDE SEQUENCE</scope>
    <source>
        <tissue evidence="2">Shoot tissue taken approximately 20 cm above the soil surface</tissue>
    </source>
</reference>
<dbReference type="AlphaFoldDB" id="A0A0A8YF13"/>
<dbReference type="EMBL" id="GBRH01273156">
    <property type="protein sequence ID" value="JAD24739.1"/>
    <property type="molecule type" value="Transcribed_RNA"/>
</dbReference>
<feature type="region of interest" description="Disordered" evidence="1">
    <location>
        <begin position="83"/>
        <end position="115"/>
    </location>
</feature>